<organism evidence="1 2">
    <name type="scientific">Treponema parvum</name>
    <dbReference type="NCBI Taxonomy" id="138851"/>
    <lineage>
        <taxon>Bacteria</taxon>
        <taxon>Pseudomonadati</taxon>
        <taxon>Spirochaetota</taxon>
        <taxon>Spirochaetia</taxon>
        <taxon>Spirochaetales</taxon>
        <taxon>Treponemataceae</taxon>
        <taxon>Treponema</taxon>
    </lineage>
</organism>
<sequence length="177" mass="19498">MQDLNWGRTQLKGTIGDLNTLAKSGCAVTVVANLFNTLGFSSYNPAKVNNEFVSKGSINWEAVGNKLGMKVEAVKNTQLTKTIFSNQYNDKNTGYLTFVNVNYESGKNDHWVGVIGFVEKNGKDYLMISQTSINDSAVGKENLRGKQGWLKDDNGNILVPVSETKGYVNFKAPVVYE</sequence>
<dbReference type="AlphaFoldDB" id="A0A975EZF7"/>
<reference evidence="1" key="1">
    <citation type="submission" date="2020-05" db="EMBL/GenBank/DDBJ databases">
        <authorList>
            <person name="Zeng H."/>
            <person name="Chan Y.K."/>
            <person name="Watt R.M."/>
        </authorList>
    </citation>
    <scope>NUCLEOTIDE SEQUENCE</scope>
    <source>
        <strain evidence="1">ATCC 700773</strain>
    </source>
</reference>
<gene>
    <name evidence="1" type="ORF">HRI96_05525</name>
</gene>
<evidence type="ECO:0000313" key="1">
    <source>
        <dbReference type="EMBL" id="QTQ11704.1"/>
    </source>
</evidence>
<evidence type="ECO:0008006" key="3">
    <source>
        <dbReference type="Google" id="ProtNLM"/>
    </source>
</evidence>
<protein>
    <recommendedName>
        <fullName evidence="3">Peptidase C39-like domain-containing protein</fullName>
    </recommendedName>
</protein>
<name>A0A975EZF7_9SPIR</name>
<dbReference type="RefSeq" id="WP_210118499.1">
    <property type="nucleotide sequence ID" value="NZ_CP054257.1"/>
</dbReference>
<dbReference type="Proteomes" id="UP000671995">
    <property type="component" value="Chromosome"/>
</dbReference>
<reference evidence="1" key="2">
    <citation type="journal article" date="2021" name="Microbiol. Resour. Announc.">
        <title>Complete Genome Sequences of Three Human Oral Treponema parvum Isolates.</title>
        <authorList>
            <person name="Zeng H."/>
            <person name="Watt R.M."/>
        </authorList>
    </citation>
    <scope>NUCLEOTIDE SEQUENCE</scope>
    <source>
        <strain evidence="1">ATCC 700773</strain>
    </source>
</reference>
<dbReference type="EMBL" id="CP054257">
    <property type="protein sequence ID" value="QTQ11704.1"/>
    <property type="molecule type" value="Genomic_DNA"/>
</dbReference>
<proteinExistence type="predicted"/>
<evidence type="ECO:0000313" key="2">
    <source>
        <dbReference type="Proteomes" id="UP000671995"/>
    </source>
</evidence>
<accession>A0A975EZF7</accession>